<name>A0A6S6SK11_9GAMM</name>
<dbReference type="EMBL" id="CACVAT010000126">
    <property type="protein sequence ID" value="CAA6808788.1"/>
    <property type="molecule type" value="Genomic_DNA"/>
</dbReference>
<dbReference type="Gene3D" id="1.10.1220.10">
    <property type="entry name" value="Met repressor-like"/>
    <property type="match status" value="1"/>
</dbReference>
<protein>
    <recommendedName>
        <fullName evidence="2">Arc-like DNA binding domain-containing protein</fullName>
    </recommendedName>
</protein>
<dbReference type="InterPro" id="IPR010985">
    <property type="entry name" value="Ribbon_hlx_hlx"/>
</dbReference>
<proteinExistence type="predicted"/>
<reference evidence="1" key="1">
    <citation type="submission" date="2020-01" db="EMBL/GenBank/DDBJ databases">
        <authorList>
            <person name="Meier V. D."/>
            <person name="Meier V D."/>
        </authorList>
    </citation>
    <scope>NUCLEOTIDE SEQUENCE</scope>
    <source>
        <strain evidence="1">HLG_WM_MAG_09</strain>
    </source>
</reference>
<evidence type="ECO:0000313" key="1">
    <source>
        <dbReference type="EMBL" id="CAA6808788.1"/>
    </source>
</evidence>
<organism evidence="1">
    <name type="scientific">uncultured Thiotrichaceae bacterium</name>
    <dbReference type="NCBI Taxonomy" id="298394"/>
    <lineage>
        <taxon>Bacteria</taxon>
        <taxon>Pseudomonadati</taxon>
        <taxon>Pseudomonadota</taxon>
        <taxon>Gammaproteobacteria</taxon>
        <taxon>Thiotrichales</taxon>
        <taxon>Thiotrichaceae</taxon>
        <taxon>environmental samples</taxon>
    </lineage>
</organism>
<accession>A0A6S6SK11</accession>
<gene>
    <name evidence="1" type="ORF">HELGO_WM79046</name>
</gene>
<dbReference type="InterPro" id="IPR013321">
    <property type="entry name" value="Arc_rbn_hlx_hlx"/>
</dbReference>
<dbReference type="AlphaFoldDB" id="A0A6S6SK11"/>
<dbReference type="SUPFAM" id="SSF47598">
    <property type="entry name" value="Ribbon-helix-helix"/>
    <property type="match status" value="1"/>
</dbReference>
<dbReference type="GO" id="GO:0006355">
    <property type="term" value="P:regulation of DNA-templated transcription"/>
    <property type="evidence" value="ECO:0007669"/>
    <property type="project" value="InterPro"/>
</dbReference>
<sequence length="54" mass="6289">MTEKTRIKPYPLRMADDLKAWVQARANGNDRSMNAELNRLIRQIKEAEEESQTA</sequence>
<evidence type="ECO:0008006" key="2">
    <source>
        <dbReference type="Google" id="ProtNLM"/>
    </source>
</evidence>